<protein>
    <submittedName>
        <fullName evidence="4">DUF659 domain-containing protein</fullName>
    </submittedName>
</protein>
<feature type="region of interest" description="Disordered" evidence="1">
    <location>
        <begin position="1"/>
        <end position="29"/>
    </location>
</feature>
<feature type="compositionally biased region" description="Basic and acidic residues" evidence="1">
    <location>
        <begin position="1"/>
        <end position="13"/>
    </location>
</feature>
<dbReference type="Proteomes" id="UP000267096">
    <property type="component" value="Unassembled WGS sequence"/>
</dbReference>
<proteinExistence type="predicted"/>
<evidence type="ECO:0000313" key="4">
    <source>
        <dbReference type="WBParaSite" id="ASIM_0000020601-mRNA-1"/>
    </source>
</evidence>
<reference evidence="4" key="1">
    <citation type="submission" date="2017-02" db="UniProtKB">
        <authorList>
            <consortium name="WormBaseParasite"/>
        </authorList>
    </citation>
    <scope>IDENTIFICATION</scope>
</reference>
<evidence type="ECO:0000256" key="1">
    <source>
        <dbReference type="SAM" id="MobiDB-lite"/>
    </source>
</evidence>
<sequence>MPLREEVFREAREGGGSGPSGNKAAGRQPAVWEQREGLLQQLAASIGGVEPNAPLSPTVAAFKAGAPSPLLIEAICRVMEIQLLVHRADLDNVRSWKFGVTGAVYEVIREADDRYAAFIGFPSLQFVDSEHFTHQMDQWRVPLPINELERVEHRPSPDPEPRPAEPAIPQPEEREEDFNEFFMDGDEDNDTNDEPINSANDINEPTNDDSTNESHEEEGPAEPHYYLRRPHVPHQPREQPEPQVFRPRNIENLRPEHKAELTAPGAEAYHVSDDNSIWCRLAGCARPNQPFKTVKAWKIHVQRAACHREETLCTSCGHNVALPSSTHPSAADIKTVLDAHKAERCVGVTKRALVARKIAAERLVILGRDNSHIAVLDEDADEVQVPTNPRKRHLASEAAWRAEQCCLYLKRFKADHPDLMEQIGMEHQLVIQ</sequence>
<feature type="compositionally biased region" description="Basic and acidic residues" evidence="1">
    <location>
        <begin position="151"/>
        <end position="163"/>
    </location>
</feature>
<dbReference type="WBParaSite" id="ASIM_0000020601-mRNA-1">
    <property type="protein sequence ID" value="ASIM_0000020601-mRNA-1"/>
    <property type="gene ID" value="ASIM_0000020601"/>
</dbReference>
<dbReference type="AlphaFoldDB" id="A0A0M3IY88"/>
<organism evidence="4">
    <name type="scientific">Anisakis simplex</name>
    <name type="common">Herring worm</name>
    <dbReference type="NCBI Taxonomy" id="6269"/>
    <lineage>
        <taxon>Eukaryota</taxon>
        <taxon>Metazoa</taxon>
        <taxon>Ecdysozoa</taxon>
        <taxon>Nematoda</taxon>
        <taxon>Chromadorea</taxon>
        <taxon>Rhabditida</taxon>
        <taxon>Spirurina</taxon>
        <taxon>Ascaridomorpha</taxon>
        <taxon>Ascaridoidea</taxon>
        <taxon>Anisakidae</taxon>
        <taxon>Anisakis</taxon>
        <taxon>Anisakis simplex complex</taxon>
    </lineage>
</organism>
<name>A0A0M3IY88_ANISI</name>
<dbReference type="EMBL" id="UYRR01000037">
    <property type="protein sequence ID" value="VDK17390.1"/>
    <property type="molecule type" value="Genomic_DNA"/>
</dbReference>
<reference evidence="2 3" key="2">
    <citation type="submission" date="2018-11" db="EMBL/GenBank/DDBJ databases">
        <authorList>
            <consortium name="Pathogen Informatics"/>
        </authorList>
    </citation>
    <scope>NUCLEOTIDE SEQUENCE [LARGE SCALE GENOMIC DNA]</scope>
</reference>
<gene>
    <name evidence="2" type="ORF">ASIM_LOCUS121</name>
</gene>
<feature type="compositionally biased region" description="Polar residues" evidence="1">
    <location>
        <begin position="194"/>
        <end position="205"/>
    </location>
</feature>
<accession>A0A0M3IY88</accession>
<keyword evidence="3" id="KW-1185">Reference proteome</keyword>
<evidence type="ECO:0000313" key="3">
    <source>
        <dbReference type="Proteomes" id="UP000267096"/>
    </source>
</evidence>
<feature type="region of interest" description="Disordered" evidence="1">
    <location>
        <begin position="151"/>
        <end position="248"/>
    </location>
</feature>
<evidence type="ECO:0000313" key="2">
    <source>
        <dbReference type="EMBL" id="VDK17390.1"/>
    </source>
</evidence>
<feature type="compositionally biased region" description="Acidic residues" evidence="1">
    <location>
        <begin position="173"/>
        <end position="193"/>
    </location>
</feature>